<organism evidence="2 3">
    <name type="scientific">Methylobacterium crusticola</name>
    <dbReference type="NCBI Taxonomy" id="1697972"/>
    <lineage>
        <taxon>Bacteria</taxon>
        <taxon>Pseudomonadati</taxon>
        <taxon>Pseudomonadota</taxon>
        <taxon>Alphaproteobacteria</taxon>
        <taxon>Hyphomicrobiales</taxon>
        <taxon>Methylobacteriaceae</taxon>
        <taxon>Methylobacterium</taxon>
    </lineage>
</organism>
<evidence type="ECO:0000313" key="3">
    <source>
        <dbReference type="Proteomes" id="UP001055167"/>
    </source>
</evidence>
<gene>
    <name evidence="2" type="ORF">OPKNFCMD_3835</name>
</gene>
<reference evidence="2" key="1">
    <citation type="journal article" date="2021" name="Front. Microbiol.">
        <title>Comprehensive Comparative Genomics and Phenotyping of Methylobacterium Species.</title>
        <authorList>
            <person name="Alessa O."/>
            <person name="Ogura Y."/>
            <person name="Fujitani Y."/>
            <person name="Takami H."/>
            <person name="Hayashi T."/>
            <person name="Sahin N."/>
            <person name="Tani A."/>
        </authorList>
    </citation>
    <scope>NUCLEOTIDE SEQUENCE</scope>
    <source>
        <strain evidence="2">KCTC 52305</strain>
    </source>
</reference>
<dbReference type="Pfam" id="PF07157">
    <property type="entry name" value="DNA_circ_N"/>
    <property type="match status" value="1"/>
</dbReference>
<protein>
    <recommendedName>
        <fullName evidence="1">DNA circulation N-terminal domain-containing protein</fullName>
    </recommendedName>
</protein>
<keyword evidence="3" id="KW-1185">Reference proteome</keyword>
<evidence type="ECO:0000259" key="1">
    <source>
        <dbReference type="Pfam" id="PF07157"/>
    </source>
</evidence>
<feature type="domain" description="DNA circulation N-terminal" evidence="1">
    <location>
        <begin position="8"/>
        <end position="94"/>
    </location>
</feature>
<sequence length="158" mass="16965">MRDWRLSLRPASFRGARFLVEKDQAGKVGRRVVRHEYVKAEEHGTEDMGRLVREYRITAYLASDAADAEMAALIAACGRAGVGTLVLPLLGADQVRCEGCELATQKDKLGYIAVDLEFVEAGQDGGGFPAIPLGDRLAQGALDGLSQVVSSVLGVFPF</sequence>
<evidence type="ECO:0000313" key="2">
    <source>
        <dbReference type="EMBL" id="GJD51084.1"/>
    </source>
</evidence>
<accession>A0ABQ4R1Q3</accession>
<name>A0ABQ4R1Q3_9HYPH</name>
<dbReference type="EMBL" id="BPQH01000012">
    <property type="protein sequence ID" value="GJD51084.1"/>
    <property type="molecule type" value="Genomic_DNA"/>
</dbReference>
<reference evidence="2" key="2">
    <citation type="submission" date="2021-08" db="EMBL/GenBank/DDBJ databases">
        <authorList>
            <person name="Tani A."/>
            <person name="Ola A."/>
            <person name="Ogura Y."/>
            <person name="Katsura K."/>
            <person name="Hayashi T."/>
        </authorList>
    </citation>
    <scope>NUCLEOTIDE SEQUENCE</scope>
    <source>
        <strain evidence="2">KCTC 52305</strain>
    </source>
</reference>
<dbReference type="RefSeq" id="WP_128562123.1">
    <property type="nucleotide sequence ID" value="NZ_BPQH01000012.1"/>
</dbReference>
<dbReference type="InterPro" id="IPR009826">
    <property type="entry name" value="DNA_circ_N"/>
</dbReference>
<dbReference type="Proteomes" id="UP001055167">
    <property type="component" value="Unassembled WGS sequence"/>
</dbReference>
<proteinExistence type="predicted"/>
<comment type="caution">
    <text evidence="2">The sequence shown here is derived from an EMBL/GenBank/DDBJ whole genome shotgun (WGS) entry which is preliminary data.</text>
</comment>